<organism evidence="1 2">
    <name type="scientific">Alysiella filiformis DSM 16848</name>
    <dbReference type="NCBI Taxonomy" id="1120981"/>
    <lineage>
        <taxon>Bacteria</taxon>
        <taxon>Pseudomonadati</taxon>
        <taxon>Pseudomonadota</taxon>
        <taxon>Betaproteobacteria</taxon>
        <taxon>Neisseriales</taxon>
        <taxon>Neisseriaceae</taxon>
        <taxon>Alysiella</taxon>
    </lineage>
</organism>
<dbReference type="AlphaFoldDB" id="A0A286E3M3"/>
<protein>
    <submittedName>
        <fullName evidence="1">Uncharacterized protein</fullName>
    </submittedName>
</protein>
<evidence type="ECO:0000313" key="2">
    <source>
        <dbReference type="Proteomes" id="UP000219669"/>
    </source>
</evidence>
<keyword evidence="2" id="KW-1185">Reference proteome</keyword>
<proteinExistence type="predicted"/>
<dbReference type="Proteomes" id="UP000219669">
    <property type="component" value="Unassembled WGS sequence"/>
</dbReference>
<reference evidence="1 2" key="1">
    <citation type="submission" date="2017-09" db="EMBL/GenBank/DDBJ databases">
        <authorList>
            <person name="Ehlers B."/>
            <person name="Leendertz F.H."/>
        </authorList>
    </citation>
    <scope>NUCLEOTIDE SEQUENCE [LARGE SCALE GENOMIC DNA]</scope>
    <source>
        <strain evidence="1 2">DSM 16848</strain>
    </source>
</reference>
<name>A0A286E3M3_9NEIS</name>
<accession>A0A286E3M3</accession>
<gene>
    <name evidence="1" type="ORF">SAMN02746062_00313</name>
</gene>
<sequence>MLLNKPSLQLSPIGREGRFVGKLTVTYPEFTLLIKIKISASLNRTDVQFAPTNRVLQRFQPEMPYSPVSALIFCNSANAALASA</sequence>
<evidence type="ECO:0000313" key="1">
    <source>
        <dbReference type="EMBL" id="SOD65502.1"/>
    </source>
</evidence>
<dbReference type="EMBL" id="OCNF01000002">
    <property type="protein sequence ID" value="SOD65502.1"/>
    <property type="molecule type" value="Genomic_DNA"/>
</dbReference>